<dbReference type="Pfam" id="PF00009">
    <property type="entry name" value="GTP_EFTU"/>
    <property type="match status" value="1"/>
</dbReference>
<evidence type="ECO:0000256" key="1">
    <source>
        <dbReference type="ARBA" id="ARBA00022741"/>
    </source>
</evidence>
<dbReference type="Proteomes" id="UP000697710">
    <property type="component" value="Unassembled WGS sequence"/>
</dbReference>
<dbReference type="EMBL" id="JAGQHR010001070">
    <property type="protein sequence ID" value="MCA9730257.1"/>
    <property type="molecule type" value="Genomic_DNA"/>
</dbReference>
<dbReference type="GO" id="GO:0005525">
    <property type="term" value="F:GTP binding"/>
    <property type="evidence" value="ECO:0007669"/>
    <property type="project" value="UniProtKB-KW"/>
</dbReference>
<dbReference type="PROSITE" id="PS51722">
    <property type="entry name" value="G_TR_2"/>
    <property type="match status" value="1"/>
</dbReference>
<dbReference type="NCBIfam" id="TIGR00231">
    <property type="entry name" value="small_GTP"/>
    <property type="match status" value="1"/>
</dbReference>
<dbReference type="InterPro" id="IPR000795">
    <property type="entry name" value="T_Tr_GTP-bd_dom"/>
</dbReference>
<dbReference type="FunFam" id="3.40.50.300:FF:000029">
    <property type="entry name" value="Elongation factor G"/>
    <property type="match status" value="1"/>
</dbReference>
<dbReference type="GO" id="GO:0003924">
    <property type="term" value="F:GTPase activity"/>
    <property type="evidence" value="ECO:0007669"/>
    <property type="project" value="InterPro"/>
</dbReference>
<evidence type="ECO:0000313" key="6">
    <source>
        <dbReference type="Proteomes" id="UP000697710"/>
    </source>
</evidence>
<reference evidence="5" key="1">
    <citation type="submission" date="2020-04" db="EMBL/GenBank/DDBJ databases">
        <authorList>
            <person name="Zhang T."/>
        </authorList>
    </citation>
    <scope>NUCLEOTIDE SEQUENCE</scope>
    <source>
        <strain evidence="5">HKST-UBA01</strain>
    </source>
</reference>
<dbReference type="SUPFAM" id="SSF52540">
    <property type="entry name" value="P-loop containing nucleoside triphosphate hydrolases"/>
    <property type="match status" value="1"/>
</dbReference>
<dbReference type="PRINTS" id="PR00315">
    <property type="entry name" value="ELONGATNFCT"/>
</dbReference>
<name>A0A956RS45_UNCEI</name>
<gene>
    <name evidence="5" type="ORF">KC729_21410</name>
</gene>
<evidence type="ECO:0000313" key="5">
    <source>
        <dbReference type="EMBL" id="MCA9730257.1"/>
    </source>
</evidence>
<accession>A0A956RS45</accession>
<protein>
    <submittedName>
        <fullName evidence="5">GTP-binding protein</fullName>
    </submittedName>
</protein>
<dbReference type="InterPro" id="IPR005225">
    <property type="entry name" value="Small_GTP-bd"/>
</dbReference>
<sequence length="317" mass="35200">MKKSALSKIRNIGIIAHIDAGKTTTTERILYYAGISHSLGEVDSGSTQMDWMDQERERGITIVSAATRLEWREHPINLIDTPGHVDFTAEVERSLRVLDGAVVVLCGVGGVEPQSEMVWHQADRYHIPRIVFINKMDRLGANFENALDDLREKLGAKPTVTHFPVGASSDFRGVVDVIRGEMLVWGESDQGLSFQREPVPAEEEERYQTYRAELLEAAAAEDDDLLTAFLDGNELSPEEIIRGLRLGTIRRSLIPVLSGASLRNRGIQPLLDAIVDYLPAPDEVPAPIVVDQKTGERFAREAHVKSPFLGLVFKTHT</sequence>
<dbReference type="CDD" id="cd01886">
    <property type="entry name" value="EF-G"/>
    <property type="match status" value="1"/>
</dbReference>
<dbReference type="PROSITE" id="PS00301">
    <property type="entry name" value="G_TR_1"/>
    <property type="match status" value="1"/>
</dbReference>
<dbReference type="PANTHER" id="PTHR43261:SF1">
    <property type="entry name" value="RIBOSOME-RELEASING FACTOR 2, MITOCHONDRIAL"/>
    <property type="match status" value="1"/>
</dbReference>
<proteinExistence type="predicted"/>
<dbReference type="AlphaFoldDB" id="A0A956RS45"/>
<feature type="domain" description="Tr-type G" evidence="4">
    <location>
        <begin position="7"/>
        <end position="282"/>
    </location>
</feature>
<comment type="caution">
    <text evidence="5">The sequence shown here is derived from an EMBL/GenBank/DDBJ whole genome shotgun (WGS) entry which is preliminary data.</text>
</comment>
<feature type="non-terminal residue" evidence="5">
    <location>
        <position position="317"/>
    </location>
</feature>
<evidence type="ECO:0000256" key="2">
    <source>
        <dbReference type="ARBA" id="ARBA00022917"/>
    </source>
</evidence>
<dbReference type="GO" id="GO:0032790">
    <property type="term" value="P:ribosome disassembly"/>
    <property type="evidence" value="ECO:0007669"/>
    <property type="project" value="TreeGrafter"/>
</dbReference>
<keyword evidence="1" id="KW-0547">Nucleotide-binding</keyword>
<evidence type="ECO:0000259" key="4">
    <source>
        <dbReference type="PROSITE" id="PS51722"/>
    </source>
</evidence>
<reference evidence="5" key="2">
    <citation type="journal article" date="2021" name="Microbiome">
        <title>Successional dynamics and alternative stable states in a saline activated sludge microbial community over 9 years.</title>
        <authorList>
            <person name="Wang Y."/>
            <person name="Ye J."/>
            <person name="Ju F."/>
            <person name="Liu L."/>
            <person name="Boyd J.A."/>
            <person name="Deng Y."/>
            <person name="Parks D.H."/>
            <person name="Jiang X."/>
            <person name="Yin X."/>
            <person name="Woodcroft B.J."/>
            <person name="Tyson G.W."/>
            <person name="Hugenholtz P."/>
            <person name="Polz M.F."/>
            <person name="Zhang T."/>
        </authorList>
    </citation>
    <scope>NUCLEOTIDE SEQUENCE</scope>
    <source>
        <strain evidence="5">HKST-UBA01</strain>
    </source>
</reference>
<organism evidence="5 6">
    <name type="scientific">Eiseniibacteriota bacterium</name>
    <dbReference type="NCBI Taxonomy" id="2212470"/>
    <lineage>
        <taxon>Bacteria</taxon>
        <taxon>Candidatus Eiseniibacteriota</taxon>
    </lineage>
</organism>
<keyword evidence="3" id="KW-0342">GTP-binding</keyword>
<dbReference type="Gene3D" id="3.40.50.300">
    <property type="entry name" value="P-loop containing nucleotide triphosphate hydrolases"/>
    <property type="match status" value="1"/>
</dbReference>
<dbReference type="GO" id="GO:0006412">
    <property type="term" value="P:translation"/>
    <property type="evidence" value="ECO:0007669"/>
    <property type="project" value="UniProtKB-KW"/>
</dbReference>
<keyword evidence="2" id="KW-0648">Protein biosynthesis</keyword>
<evidence type="ECO:0000256" key="3">
    <source>
        <dbReference type="ARBA" id="ARBA00023134"/>
    </source>
</evidence>
<dbReference type="PANTHER" id="PTHR43261">
    <property type="entry name" value="TRANSLATION ELONGATION FACTOR G-RELATED"/>
    <property type="match status" value="1"/>
</dbReference>
<dbReference type="InterPro" id="IPR031157">
    <property type="entry name" value="G_TR_CS"/>
</dbReference>
<dbReference type="InterPro" id="IPR027417">
    <property type="entry name" value="P-loop_NTPase"/>
</dbReference>